<dbReference type="EMBL" id="JABMIG020000072">
    <property type="protein sequence ID" value="KAL3795343.1"/>
    <property type="molecule type" value="Genomic_DNA"/>
</dbReference>
<feature type="transmembrane region" description="Helical" evidence="6">
    <location>
        <begin position="54"/>
        <end position="81"/>
    </location>
</feature>
<comment type="caution">
    <text evidence="8">The sequence shown here is derived from an EMBL/GenBank/DDBJ whole genome shotgun (WGS) entry which is preliminary data.</text>
</comment>
<evidence type="ECO:0000256" key="1">
    <source>
        <dbReference type="ARBA" id="ARBA00004141"/>
    </source>
</evidence>
<feature type="transmembrane region" description="Helical" evidence="6">
    <location>
        <begin position="438"/>
        <end position="456"/>
    </location>
</feature>
<dbReference type="PANTHER" id="PTHR43243">
    <property type="entry name" value="INNER MEMBRANE TRANSPORTER YGJI-RELATED"/>
    <property type="match status" value="1"/>
</dbReference>
<feature type="transmembrane region" description="Helical" evidence="6">
    <location>
        <begin position="407"/>
        <end position="426"/>
    </location>
</feature>
<dbReference type="AlphaFoldDB" id="A0ABD3Q5D5"/>
<comment type="subcellular location">
    <subcellularLocation>
        <location evidence="1">Membrane</location>
        <topology evidence="1">Multi-pass membrane protein</topology>
    </subcellularLocation>
</comment>
<keyword evidence="9" id="KW-1185">Reference proteome</keyword>
<dbReference type="InterPro" id="IPR029485">
    <property type="entry name" value="CAT_C"/>
</dbReference>
<evidence type="ECO:0000256" key="5">
    <source>
        <dbReference type="SAM" id="MobiDB-lite"/>
    </source>
</evidence>
<keyword evidence="4 6" id="KW-0472">Membrane</keyword>
<dbReference type="PANTHER" id="PTHR43243:SF82">
    <property type="entry name" value="CATIONIC AMINO ACID TRANSPORTER C-TERMINAL DOMAIN-CONTAINING PROTEIN"/>
    <property type="match status" value="1"/>
</dbReference>
<dbReference type="InterPro" id="IPR002293">
    <property type="entry name" value="AA/rel_permease1"/>
</dbReference>
<evidence type="ECO:0000313" key="9">
    <source>
        <dbReference type="Proteomes" id="UP001516023"/>
    </source>
</evidence>
<feature type="transmembrane region" description="Helical" evidence="6">
    <location>
        <begin position="184"/>
        <end position="202"/>
    </location>
</feature>
<feature type="transmembrane region" description="Helical" evidence="6">
    <location>
        <begin position="468"/>
        <end position="488"/>
    </location>
</feature>
<feature type="region of interest" description="Disordered" evidence="5">
    <location>
        <begin position="1"/>
        <end position="22"/>
    </location>
</feature>
<dbReference type="Pfam" id="PF13906">
    <property type="entry name" value="AA_permease_C"/>
    <property type="match status" value="1"/>
</dbReference>
<feature type="transmembrane region" description="Helical" evidence="6">
    <location>
        <begin position="331"/>
        <end position="354"/>
    </location>
</feature>
<evidence type="ECO:0000256" key="4">
    <source>
        <dbReference type="ARBA" id="ARBA00023136"/>
    </source>
</evidence>
<organism evidence="8 9">
    <name type="scientific">Cyclotella cryptica</name>
    <dbReference type="NCBI Taxonomy" id="29204"/>
    <lineage>
        <taxon>Eukaryota</taxon>
        <taxon>Sar</taxon>
        <taxon>Stramenopiles</taxon>
        <taxon>Ochrophyta</taxon>
        <taxon>Bacillariophyta</taxon>
        <taxon>Coscinodiscophyceae</taxon>
        <taxon>Thalassiosirophycidae</taxon>
        <taxon>Stephanodiscales</taxon>
        <taxon>Stephanodiscaceae</taxon>
        <taxon>Cyclotella</taxon>
    </lineage>
</organism>
<feature type="transmembrane region" description="Helical" evidence="6">
    <location>
        <begin position="87"/>
        <end position="105"/>
    </location>
</feature>
<gene>
    <name evidence="8" type="ORF">HJC23_009516</name>
</gene>
<feature type="transmembrane region" description="Helical" evidence="6">
    <location>
        <begin position="286"/>
        <end position="311"/>
    </location>
</feature>
<dbReference type="GO" id="GO:0016020">
    <property type="term" value="C:membrane"/>
    <property type="evidence" value="ECO:0007669"/>
    <property type="project" value="UniProtKB-SubCell"/>
</dbReference>
<keyword evidence="2 6" id="KW-0812">Transmembrane</keyword>
<protein>
    <recommendedName>
        <fullName evidence="7">Cationic amino acid transporter C-terminal domain-containing protein</fullName>
    </recommendedName>
</protein>
<feature type="transmembrane region" description="Helical" evidence="6">
    <location>
        <begin position="214"/>
        <end position="234"/>
    </location>
</feature>
<evidence type="ECO:0000256" key="6">
    <source>
        <dbReference type="SAM" id="Phobius"/>
    </source>
</evidence>
<dbReference type="Proteomes" id="UP001516023">
    <property type="component" value="Unassembled WGS sequence"/>
</dbReference>
<evidence type="ECO:0000256" key="2">
    <source>
        <dbReference type="ARBA" id="ARBA00022692"/>
    </source>
</evidence>
<accession>A0ABD3Q5D5</accession>
<evidence type="ECO:0000313" key="8">
    <source>
        <dbReference type="EMBL" id="KAL3795343.1"/>
    </source>
</evidence>
<dbReference type="Pfam" id="PF13520">
    <property type="entry name" value="AA_permease_2"/>
    <property type="match status" value="1"/>
</dbReference>
<feature type="domain" description="Cationic amino acid transporter C-terminal" evidence="7">
    <location>
        <begin position="502"/>
        <end position="545"/>
    </location>
</feature>
<keyword evidence="3 6" id="KW-1133">Transmembrane helix</keyword>
<feature type="transmembrane region" description="Helical" evidence="6">
    <location>
        <begin position="381"/>
        <end position="401"/>
    </location>
</feature>
<sequence>MPPNNESPPVASPNELTPLNRQNVHDTNNFHEFINVHDNDHGGENIELHRHLSLFDLVCIGVGATVGSGIYVVTGLIAHTLAGPATFISWSIAGLAACASGLCYAEQGGRFPSAGSTYVYAKETMGERASVVAACCLTLEYVGSASAVARSWGDKVVEYVKSLEGSGAESDGVSYLLRVLDPGMGINPCAFLVSSAAVLLLLNGVKESKFVTNLFTTLNVTLLLFMAGLALLLAKADNMSPLIPPQFGVSGIIRGATSSFFGYIGFDEICCIAGEAVDPAKNMPRAIILTLVIVTSLYITASIGLVGMVPYEEISETSGFPNGFRYRSLNWAAQIAALGELVALPFVVLVTIMAQPRLQYAMARDGILPPIFAEVDEFGNLINGLKISGALMTAVATLIPFAYLDDLISSGILIAFTITDASVILVRRKSPANRPYLLKHLLMAYMAASLLSGFLLRSWLSNGETRGAVLVLTVLSCVGTVALGYLMQNQCESEKPMIQGLFLTPFVPILPLVGIFINLYLIAQLELTGLLLISGYVGLCFAMYLHSKRSKTESRRKGHTKEPLERLISLHDAKR</sequence>
<feature type="transmembrane region" description="Helical" evidence="6">
    <location>
        <begin position="529"/>
        <end position="547"/>
    </location>
</feature>
<name>A0ABD3Q5D5_9STRA</name>
<proteinExistence type="predicted"/>
<feature type="transmembrane region" description="Helical" evidence="6">
    <location>
        <begin position="500"/>
        <end position="523"/>
    </location>
</feature>
<reference evidence="8 9" key="1">
    <citation type="journal article" date="2020" name="G3 (Bethesda)">
        <title>Improved Reference Genome for Cyclotella cryptica CCMP332, a Model for Cell Wall Morphogenesis, Salinity Adaptation, and Lipid Production in Diatoms (Bacillariophyta).</title>
        <authorList>
            <person name="Roberts W.R."/>
            <person name="Downey K.M."/>
            <person name="Ruck E.C."/>
            <person name="Traller J.C."/>
            <person name="Alverson A.J."/>
        </authorList>
    </citation>
    <scope>NUCLEOTIDE SEQUENCE [LARGE SCALE GENOMIC DNA]</scope>
    <source>
        <strain evidence="8 9">CCMP332</strain>
    </source>
</reference>
<evidence type="ECO:0000256" key="3">
    <source>
        <dbReference type="ARBA" id="ARBA00022989"/>
    </source>
</evidence>
<dbReference type="Gene3D" id="1.20.1740.10">
    <property type="entry name" value="Amino acid/polyamine transporter I"/>
    <property type="match status" value="1"/>
</dbReference>
<evidence type="ECO:0000259" key="7">
    <source>
        <dbReference type="Pfam" id="PF13906"/>
    </source>
</evidence>